<evidence type="ECO:0000313" key="3">
    <source>
        <dbReference type="EMBL" id="CAG2053864.1"/>
    </source>
</evidence>
<dbReference type="SUPFAM" id="SSF47986">
    <property type="entry name" value="DEATH domain"/>
    <property type="match status" value="1"/>
</dbReference>
<dbReference type="InterPro" id="IPR000488">
    <property type="entry name" value="Death_dom"/>
</dbReference>
<feature type="region of interest" description="Disordered" evidence="1">
    <location>
        <begin position="177"/>
        <end position="214"/>
    </location>
</feature>
<reference evidence="3" key="1">
    <citation type="submission" date="2021-03" db="EMBL/GenBank/DDBJ databases">
        <authorList>
            <person name="Tran Van P."/>
        </authorList>
    </citation>
    <scope>NUCLEOTIDE SEQUENCE</scope>
</reference>
<protein>
    <recommendedName>
        <fullName evidence="2">Death domain-containing protein</fullName>
    </recommendedName>
</protein>
<evidence type="ECO:0000313" key="4">
    <source>
        <dbReference type="Proteomes" id="UP001153148"/>
    </source>
</evidence>
<comment type="caution">
    <text evidence="3">The sequence shown here is derived from an EMBL/GenBank/DDBJ whole genome shotgun (WGS) entry which is preliminary data.</text>
</comment>
<name>A0ABN7NL16_TIMPD</name>
<dbReference type="PROSITE" id="PS50017">
    <property type="entry name" value="DEATH_DOMAIN"/>
    <property type="match status" value="1"/>
</dbReference>
<dbReference type="EMBL" id="CAJPIN010000743">
    <property type="protein sequence ID" value="CAG2053864.1"/>
    <property type="molecule type" value="Genomic_DNA"/>
</dbReference>
<gene>
    <name evidence="3" type="ORF">TPAB3V08_LOCUS908</name>
</gene>
<dbReference type="CDD" id="cd01670">
    <property type="entry name" value="Death"/>
    <property type="match status" value="1"/>
</dbReference>
<accession>A0ABN7NL16</accession>
<organism evidence="3 4">
    <name type="scientific">Timema podura</name>
    <name type="common">Walking stick</name>
    <dbReference type="NCBI Taxonomy" id="61482"/>
    <lineage>
        <taxon>Eukaryota</taxon>
        <taxon>Metazoa</taxon>
        <taxon>Ecdysozoa</taxon>
        <taxon>Arthropoda</taxon>
        <taxon>Hexapoda</taxon>
        <taxon>Insecta</taxon>
        <taxon>Pterygota</taxon>
        <taxon>Neoptera</taxon>
        <taxon>Polyneoptera</taxon>
        <taxon>Phasmatodea</taxon>
        <taxon>Timematodea</taxon>
        <taxon>Timematoidea</taxon>
        <taxon>Timematidae</taxon>
        <taxon>Timema</taxon>
    </lineage>
</organism>
<feature type="compositionally biased region" description="Basic and acidic residues" evidence="1">
    <location>
        <begin position="193"/>
        <end position="214"/>
    </location>
</feature>
<evidence type="ECO:0000259" key="2">
    <source>
        <dbReference type="PROSITE" id="PS50017"/>
    </source>
</evidence>
<keyword evidence="4" id="KW-1185">Reference proteome</keyword>
<proteinExistence type="predicted"/>
<dbReference type="Proteomes" id="UP001153148">
    <property type="component" value="Unassembled WGS sequence"/>
</dbReference>
<dbReference type="InterPro" id="IPR011029">
    <property type="entry name" value="DEATH-like_dom_sf"/>
</dbReference>
<feature type="domain" description="Death" evidence="2">
    <location>
        <begin position="240"/>
        <end position="315"/>
    </location>
</feature>
<evidence type="ECO:0000256" key="1">
    <source>
        <dbReference type="SAM" id="MobiDB-lite"/>
    </source>
</evidence>
<dbReference type="Gene3D" id="1.10.533.10">
    <property type="entry name" value="Death Domain, Fas"/>
    <property type="match status" value="1"/>
</dbReference>
<dbReference type="Pfam" id="PF00531">
    <property type="entry name" value="Death"/>
    <property type="match status" value="1"/>
</dbReference>
<sequence>MPAQHVPLHSVVIVDTFSERSLYPLEVLAPLIEESIAHSLTEELDSLDMSSEEDTSSELTTDAIPHAARETVPGTEEDPPSFHPSLYQNPSLSIEEVHSLSIIEPNPLDTNQNRQSKIKSTKNYVKPKSPLQMNRLPVAGMNTVVVNNSTGVHVGNVQHFQLNHSLSPAFHVRGYTSQISQSGRKKSLPKGEPYAERKKSLPKEESRSGRKTSLVKEEYKALRDSTDVVTQDEIDSIKIHIGVGWKDLGRRLDYSDGQLDQFYLDFEKLNMKEVIYQMLLDWKRTKSREATVGELAIALYKSGQFDALTVLHDIKTSVKECVSD</sequence>